<feature type="domain" description="Beta-lactamase-related" evidence="1">
    <location>
        <begin position="21"/>
        <end position="375"/>
    </location>
</feature>
<dbReference type="RefSeq" id="WP_189997337.1">
    <property type="nucleotide sequence ID" value="NZ_BNCB01000014.1"/>
</dbReference>
<organism evidence="2 3">
    <name type="scientific">Streptomyces rubradiris</name>
    <name type="common">Streptomyces achromogenes subsp. rubradiris</name>
    <dbReference type="NCBI Taxonomy" id="285531"/>
    <lineage>
        <taxon>Bacteria</taxon>
        <taxon>Bacillati</taxon>
        <taxon>Actinomycetota</taxon>
        <taxon>Actinomycetes</taxon>
        <taxon>Kitasatosporales</taxon>
        <taxon>Streptomycetaceae</taxon>
        <taxon>Streptomyces</taxon>
    </lineage>
</organism>
<sequence length="389" mass="41636">MSESPRGGWAADAFAGVAEAFEQNFAAGAEVGAAVCVYHRGAPVVDLWGGFADEDRVDPWRPDTLGLLASPTKALVAVAALRLVDQGLLDLDAPLADHWPEFAAHGKEGITLRMVLSHRSGVVCLDHAPITNEALRTHTPIAEALAEARPEWEPDTAHGYHGITFGYLVSELLRRRTGLTVGRYFAQEIAGPLGLECHIGVPDPASAHLATMFQSKAEALFAGDDEDLAAFLDHRSLTHRAMMGSLALDMATVDTAWEDPSYGGRASARSLARFMAALIGEVDGVRLLSPAVVAEMTRMHSKGHCLVTQTTCNWGLGVQLPDHPVFPAEVGLTTAFGLSAANGSYIFADPEHDLAFGYMQNAGSPVMGTLDDRPRRLIEAVYRCAGTMR</sequence>
<dbReference type="SUPFAM" id="SSF56601">
    <property type="entry name" value="beta-lactamase/transpeptidase-like"/>
    <property type="match status" value="1"/>
</dbReference>
<dbReference type="Pfam" id="PF00144">
    <property type="entry name" value="Beta-lactamase"/>
    <property type="match status" value="1"/>
</dbReference>
<comment type="caution">
    <text evidence="2">The sequence shown here is derived from an EMBL/GenBank/DDBJ whole genome shotgun (WGS) entry which is preliminary data.</text>
</comment>
<protein>
    <submittedName>
        <fullName evidence="2">EstA family serine hydrolase</fullName>
    </submittedName>
</protein>
<dbReference type="EMBL" id="BNEA01000015">
    <property type="protein sequence ID" value="GHI55466.1"/>
    <property type="molecule type" value="Genomic_DNA"/>
</dbReference>
<evidence type="ECO:0000313" key="3">
    <source>
        <dbReference type="Proteomes" id="UP000646738"/>
    </source>
</evidence>
<dbReference type="InterPro" id="IPR052907">
    <property type="entry name" value="Beta-lactamase/esterase"/>
</dbReference>
<name>A0ABQ3RHY3_STRRR</name>
<dbReference type="GO" id="GO:0016787">
    <property type="term" value="F:hydrolase activity"/>
    <property type="evidence" value="ECO:0007669"/>
    <property type="project" value="UniProtKB-KW"/>
</dbReference>
<dbReference type="InterPro" id="IPR012338">
    <property type="entry name" value="Beta-lactam/transpept-like"/>
</dbReference>
<dbReference type="Proteomes" id="UP000646738">
    <property type="component" value="Unassembled WGS sequence"/>
</dbReference>
<gene>
    <name evidence="2" type="ORF">Srubr_53120</name>
</gene>
<proteinExistence type="predicted"/>
<accession>A0ABQ3RHY3</accession>
<dbReference type="Gene3D" id="3.40.710.10">
    <property type="entry name" value="DD-peptidase/beta-lactamase superfamily"/>
    <property type="match status" value="1"/>
</dbReference>
<keyword evidence="2" id="KW-0378">Hydrolase</keyword>
<dbReference type="PANTHER" id="PTHR43319:SF3">
    <property type="entry name" value="BETA-LACTAMASE-RELATED DOMAIN-CONTAINING PROTEIN"/>
    <property type="match status" value="1"/>
</dbReference>
<reference evidence="3" key="1">
    <citation type="submission" date="2023-07" db="EMBL/GenBank/DDBJ databases">
        <title>Whole genome shotgun sequence of Streptomyces achromogenes subsp. rubradiris NBRC 14000.</title>
        <authorList>
            <person name="Komaki H."/>
            <person name="Tamura T."/>
        </authorList>
    </citation>
    <scope>NUCLEOTIDE SEQUENCE [LARGE SCALE GENOMIC DNA]</scope>
    <source>
        <strain evidence="3">NBRC 14000</strain>
    </source>
</reference>
<dbReference type="PANTHER" id="PTHR43319">
    <property type="entry name" value="BETA-LACTAMASE-RELATED"/>
    <property type="match status" value="1"/>
</dbReference>
<keyword evidence="3" id="KW-1185">Reference proteome</keyword>
<evidence type="ECO:0000313" key="2">
    <source>
        <dbReference type="EMBL" id="GHI55466.1"/>
    </source>
</evidence>
<evidence type="ECO:0000259" key="1">
    <source>
        <dbReference type="Pfam" id="PF00144"/>
    </source>
</evidence>
<dbReference type="InterPro" id="IPR001466">
    <property type="entry name" value="Beta-lactam-related"/>
</dbReference>